<evidence type="ECO:0000256" key="1">
    <source>
        <dbReference type="ARBA" id="ARBA00022670"/>
    </source>
</evidence>
<dbReference type="InterPro" id="IPR001333">
    <property type="entry name" value="Peptidase_M32_Taq"/>
</dbReference>
<dbReference type="Pfam" id="PF01432">
    <property type="entry name" value="Peptidase_M3"/>
    <property type="match status" value="1"/>
</dbReference>
<dbReference type="EMBL" id="AMZQ01000001">
    <property type="protein sequence ID" value="EKU12181.1"/>
    <property type="molecule type" value="Genomic_DNA"/>
</dbReference>
<feature type="domain" description="Peptidase M3A/M3B catalytic" evidence="7">
    <location>
        <begin position="189"/>
        <end position="565"/>
    </location>
</feature>
<dbReference type="PATRIC" id="fig|1244083.3.peg.124"/>
<dbReference type="RefSeq" id="WP_009492528.1">
    <property type="nucleotide sequence ID" value="NZ_AMZQ01000001.1"/>
</dbReference>
<accession>M5IS58</accession>
<dbReference type="GO" id="GO:0004181">
    <property type="term" value="F:metallocarboxypeptidase activity"/>
    <property type="evidence" value="ECO:0007669"/>
    <property type="project" value="InterPro"/>
</dbReference>
<dbReference type="InterPro" id="IPR042088">
    <property type="entry name" value="OligoPept_F_C"/>
</dbReference>
<gene>
    <name evidence="8" type="ORF">CSUNSWCD_121</name>
</gene>
<dbReference type="Proteomes" id="UP000011939">
    <property type="component" value="Unassembled WGS sequence"/>
</dbReference>
<evidence type="ECO:0000256" key="2">
    <source>
        <dbReference type="ARBA" id="ARBA00022723"/>
    </source>
</evidence>
<evidence type="ECO:0000256" key="4">
    <source>
        <dbReference type="ARBA" id="ARBA00022833"/>
    </source>
</evidence>
<name>M5IS58_9BACT</name>
<dbReference type="InterPro" id="IPR001567">
    <property type="entry name" value="Pept_M3A_M3B_dom"/>
</dbReference>
<evidence type="ECO:0000256" key="3">
    <source>
        <dbReference type="ARBA" id="ARBA00022801"/>
    </source>
</evidence>
<dbReference type="SUPFAM" id="SSF55486">
    <property type="entry name" value="Metalloproteases ('zincins'), catalytic domain"/>
    <property type="match status" value="1"/>
</dbReference>
<dbReference type="PANTHER" id="PTHR34217">
    <property type="entry name" value="METAL-DEPENDENT CARBOXYPEPTIDASE"/>
    <property type="match status" value="1"/>
</dbReference>
<dbReference type="OrthoDB" id="9766487at2"/>
<evidence type="ECO:0000256" key="5">
    <source>
        <dbReference type="ARBA" id="ARBA00023049"/>
    </source>
</evidence>
<keyword evidence="1 6" id="KW-0645">Protease</keyword>
<dbReference type="PANTHER" id="PTHR34217:SF1">
    <property type="entry name" value="CARBOXYPEPTIDASE 1"/>
    <property type="match status" value="1"/>
</dbReference>
<organism evidence="8 9">
    <name type="scientific">Campylobacter showae CSUNSWCD</name>
    <dbReference type="NCBI Taxonomy" id="1244083"/>
    <lineage>
        <taxon>Bacteria</taxon>
        <taxon>Pseudomonadati</taxon>
        <taxon>Campylobacterota</taxon>
        <taxon>Epsilonproteobacteria</taxon>
        <taxon>Campylobacterales</taxon>
        <taxon>Campylobacteraceae</taxon>
        <taxon>Campylobacter</taxon>
    </lineage>
</organism>
<comment type="cofactor">
    <cofactor evidence="6">
        <name>Zn(2+)</name>
        <dbReference type="ChEBI" id="CHEBI:29105"/>
    </cofactor>
    <text evidence="6">Binds 1 zinc ion.</text>
</comment>
<evidence type="ECO:0000313" key="9">
    <source>
        <dbReference type="Proteomes" id="UP000011939"/>
    </source>
</evidence>
<evidence type="ECO:0000259" key="7">
    <source>
        <dbReference type="Pfam" id="PF01432"/>
    </source>
</evidence>
<comment type="similarity">
    <text evidence="6">Belongs to the peptidase M3 family.</text>
</comment>
<keyword evidence="4 6" id="KW-0862">Zinc</keyword>
<reference evidence="8 9" key="1">
    <citation type="journal article" date="2013" name="Genome Announc.">
        <title>Genome Sequence of Campylobacter showae UNSWCD, Isolated from a Patient with Crohn's Disease.</title>
        <authorList>
            <person name="Tay A.P."/>
            <person name="Kaakoush N.O."/>
            <person name="Deshpande N.P."/>
            <person name="Chen Z."/>
            <person name="Mitchell H."/>
            <person name="Wilkins M.R."/>
        </authorList>
    </citation>
    <scope>NUCLEOTIDE SEQUENCE [LARGE SCALE GENOMIC DNA]</scope>
    <source>
        <strain evidence="8 9">CSUNSWCD</strain>
    </source>
</reference>
<evidence type="ECO:0000313" key="8">
    <source>
        <dbReference type="EMBL" id="EKU12181.1"/>
    </source>
</evidence>
<comment type="caution">
    <text evidence="8">The sequence shown here is derived from an EMBL/GenBank/DDBJ whole genome shotgun (WGS) entry which is preliminary data.</text>
</comment>
<dbReference type="AlphaFoldDB" id="M5IS58"/>
<keyword evidence="3 6" id="KW-0378">Hydrolase</keyword>
<evidence type="ECO:0000256" key="6">
    <source>
        <dbReference type="RuleBase" id="RU003435"/>
    </source>
</evidence>
<dbReference type="Gene3D" id="1.10.1370.20">
    <property type="entry name" value="Oligoendopeptidase f, C-terminal domain"/>
    <property type="match status" value="1"/>
</dbReference>
<proteinExistence type="inferred from homology"/>
<dbReference type="GO" id="GO:0046872">
    <property type="term" value="F:metal ion binding"/>
    <property type="evidence" value="ECO:0007669"/>
    <property type="project" value="UniProtKB-UniRule"/>
</dbReference>
<dbReference type="GO" id="GO:0004222">
    <property type="term" value="F:metalloendopeptidase activity"/>
    <property type="evidence" value="ECO:0007669"/>
    <property type="project" value="InterPro"/>
</dbReference>
<dbReference type="STRING" id="1244083.CSUNSWCD_121"/>
<keyword evidence="5 6" id="KW-0482">Metalloprotease</keyword>
<keyword evidence="2 6" id="KW-0479">Metal-binding</keyword>
<sequence length="597" mass="68340">MQLPRWTFEDAYGDFDDARFTDALSNLDEILGEIERLLGSGGELNLLINAYERGFEEVNSLLAFCRCKSSDDTKDERAGAAEAKIREKFLRLERTKEIIFEKMDALDPFDTARQTQEFARIKFLYDERKNSWRAKFDAKERKIYEDTAASSFTPLYGVFRHLNNLIAVQVTDKNGVKSVYNLSKCAGVLKGSPDAALRKSVFEGLAEHYARHASLYADVLNLLQGFRLGEFSAAGTDILTPSLQQNKISEQAVTTMFAALDQRADKIRECVSLRAKYFPQGKIYACDLLAPSPFASADDIPYERAIETICAALGEVGEEIPKFIKMMLEKNWIEAQVRENKAGGAFYTRFDKFRQPRVFSSYMGTQAHMIQQAHELGHAWHYWIMRDLPALHTQFPMTLAEAASTFNEAVLRNYLRKNSSDKNLLFDILWQELKSAANFMLHIGVRFDFEIAFLKARQKGAVGAAQIEELMQKAWRGRYGDTTQDVEGFLPYFKLHFYKTDQYIYNYPYAVGYLLSQFLLGEFRRAGDKFIGAYKAFLRECGVMSVEELLQKHFGKDARTQEFWLECVDNALVYADEFKRLEEQMGFDKAANLGGQI</sequence>
<dbReference type="eggNOG" id="COG1164">
    <property type="taxonomic scope" value="Bacteria"/>
</dbReference>
<protein>
    <submittedName>
        <fullName evidence="8">Oligoendopeptidase F</fullName>
    </submittedName>
</protein>
<dbReference type="GO" id="GO:0006508">
    <property type="term" value="P:proteolysis"/>
    <property type="evidence" value="ECO:0007669"/>
    <property type="project" value="UniProtKB-KW"/>
</dbReference>